<sequence>MSAKPPTSLDVARDAGVSQATVSYVLNNREGARISDETRARVQEAADRLGYVPHAGARTLRTGHSGLVLVPLADIPYGPLAVGLMEELDRELSRLGYSMIQYGARRLKGVAAARAWAELRPVAVLAPAERLTRQAVNVLHSAGIRAVIGIGAVGWSSEIVSTVTMDHEEIGATAAEHLLARGSRTLTAIIPTEDGLRDMGLLRAVGVQRVAAAHGVPYTQVDLAFSETATAARLDAWRAAGISGEGRTKHGVFAYNDDYAMLLMAVLADNGFAVPGNVAVVGCDDLPLAKLLRPRLTTVRLNVTDAPALLAQTLDEVVKEGVTRQPRLALWTHALVERDST</sequence>
<keyword evidence="3" id="KW-0804">Transcription</keyword>
<dbReference type="PANTHER" id="PTHR30146:SF153">
    <property type="entry name" value="LACTOSE OPERON REPRESSOR"/>
    <property type="match status" value="1"/>
</dbReference>
<dbReference type="GO" id="GO:0003677">
    <property type="term" value="F:DNA binding"/>
    <property type="evidence" value="ECO:0007669"/>
    <property type="project" value="UniProtKB-KW"/>
</dbReference>
<protein>
    <submittedName>
        <fullName evidence="5">DNA-binding LacI/PurR family transcriptional regulator</fullName>
    </submittedName>
</protein>
<dbReference type="SUPFAM" id="SSF53822">
    <property type="entry name" value="Periplasmic binding protein-like I"/>
    <property type="match status" value="1"/>
</dbReference>
<dbReference type="Pfam" id="PF00356">
    <property type="entry name" value="LacI"/>
    <property type="match status" value="1"/>
</dbReference>
<reference evidence="5 6" key="1">
    <citation type="submission" date="2023-07" db="EMBL/GenBank/DDBJ databases">
        <title>Sequencing the genomes of 1000 actinobacteria strains.</title>
        <authorList>
            <person name="Klenk H.-P."/>
        </authorList>
    </citation>
    <scope>NUCLEOTIDE SEQUENCE [LARGE SCALE GENOMIC DNA]</scope>
    <source>
        <strain evidence="5 6">DSM 44109</strain>
    </source>
</reference>
<dbReference type="EMBL" id="JAUSRB010000001">
    <property type="protein sequence ID" value="MDP9862236.1"/>
    <property type="molecule type" value="Genomic_DNA"/>
</dbReference>
<evidence type="ECO:0000259" key="4">
    <source>
        <dbReference type="PROSITE" id="PS50932"/>
    </source>
</evidence>
<dbReference type="SUPFAM" id="SSF47413">
    <property type="entry name" value="lambda repressor-like DNA-binding domains"/>
    <property type="match status" value="1"/>
</dbReference>
<dbReference type="PANTHER" id="PTHR30146">
    <property type="entry name" value="LACI-RELATED TRANSCRIPTIONAL REPRESSOR"/>
    <property type="match status" value="1"/>
</dbReference>
<dbReference type="InterPro" id="IPR046335">
    <property type="entry name" value="LacI/GalR-like_sensor"/>
</dbReference>
<evidence type="ECO:0000313" key="5">
    <source>
        <dbReference type="EMBL" id="MDP9862236.1"/>
    </source>
</evidence>
<dbReference type="SMART" id="SM00354">
    <property type="entry name" value="HTH_LACI"/>
    <property type="match status" value="1"/>
</dbReference>
<name>A0ABT9QZZ3_9ACTN</name>
<keyword evidence="6" id="KW-1185">Reference proteome</keyword>
<proteinExistence type="predicted"/>
<dbReference type="RefSeq" id="WP_306858241.1">
    <property type="nucleotide sequence ID" value="NZ_JAUSRB010000001.1"/>
</dbReference>
<accession>A0ABT9QZZ3</accession>
<dbReference type="Gene3D" id="1.10.260.40">
    <property type="entry name" value="lambda repressor-like DNA-binding domains"/>
    <property type="match status" value="1"/>
</dbReference>
<evidence type="ECO:0000256" key="2">
    <source>
        <dbReference type="ARBA" id="ARBA00023125"/>
    </source>
</evidence>
<dbReference type="Gene3D" id="3.40.50.2300">
    <property type="match status" value="2"/>
</dbReference>
<gene>
    <name evidence="5" type="ORF">J2S55_001495</name>
</gene>
<feature type="domain" description="HTH lacI-type" evidence="4">
    <location>
        <begin position="6"/>
        <end position="62"/>
    </location>
</feature>
<keyword evidence="1" id="KW-0805">Transcription regulation</keyword>
<dbReference type="InterPro" id="IPR010982">
    <property type="entry name" value="Lambda_DNA-bd_dom_sf"/>
</dbReference>
<dbReference type="CDD" id="cd01392">
    <property type="entry name" value="HTH_LacI"/>
    <property type="match status" value="1"/>
</dbReference>
<evidence type="ECO:0000313" key="6">
    <source>
        <dbReference type="Proteomes" id="UP001230426"/>
    </source>
</evidence>
<comment type="caution">
    <text evidence="5">The sequence shown here is derived from an EMBL/GenBank/DDBJ whole genome shotgun (WGS) entry which is preliminary data.</text>
</comment>
<dbReference type="InterPro" id="IPR000843">
    <property type="entry name" value="HTH_LacI"/>
</dbReference>
<keyword evidence="2 5" id="KW-0238">DNA-binding</keyword>
<dbReference type="InterPro" id="IPR028082">
    <property type="entry name" value="Peripla_BP_I"/>
</dbReference>
<evidence type="ECO:0000256" key="1">
    <source>
        <dbReference type="ARBA" id="ARBA00023015"/>
    </source>
</evidence>
<dbReference type="PROSITE" id="PS50932">
    <property type="entry name" value="HTH_LACI_2"/>
    <property type="match status" value="1"/>
</dbReference>
<dbReference type="Proteomes" id="UP001230426">
    <property type="component" value="Unassembled WGS sequence"/>
</dbReference>
<dbReference type="Pfam" id="PF13377">
    <property type="entry name" value="Peripla_BP_3"/>
    <property type="match status" value="1"/>
</dbReference>
<evidence type="ECO:0000256" key="3">
    <source>
        <dbReference type="ARBA" id="ARBA00023163"/>
    </source>
</evidence>
<organism evidence="5 6">
    <name type="scientific">Streptosporangium brasiliense</name>
    <dbReference type="NCBI Taxonomy" id="47480"/>
    <lineage>
        <taxon>Bacteria</taxon>
        <taxon>Bacillati</taxon>
        <taxon>Actinomycetota</taxon>
        <taxon>Actinomycetes</taxon>
        <taxon>Streptosporangiales</taxon>
        <taxon>Streptosporangiaceae</taxon>
        <taxon>Streptosporangium</taxon>
    </lineage>
</organism>